<dbReference type="PROSITE" id="PS50090">
    <property type="entry name" value="MYB_LIKE"/>
    <property type="match status" value="1"/>
</dbReference>
<feature type="compositionally biased region" description="Basic and acidic residues" evidence="1">
    <location>
        <begin position="1"/>
        <end position="10"/>
    </location>
</feature>
<feature type="region of interest" description="Disordered" evidence="1">
    <location>
        <begin position="213"/>
        <end position="271"/>
    </location>
</feature>
<feature type="compositionally biased region" description="Polar residues" evidence="1">
    <location>
        <begin position="79"/>
        <end position="102"/>
    </location>
</feature>
<evidence type="ECO:0000313" key="4">
    <source>
        <dbReference type="Proteomes" id="UP001147747"/>
    </source>
</evidence>
<protein>
    <recommendedName>
        <fullName evidence="2">Myb-like domain-containing protein</fullName>
    </recommendedName>
</protein>
<dbReference type="CDD" id="cd00167">
    <property type="entry name" value="SANT"/>
    <property type="match status" value="1"/>
</dbReference>
<gene>
    <name evidence="3" type="ORF">N7509_000147</name>
</gene>
<feature type="domain" description="Myb-like" evidence="2">
    <location>
        <begin position="336"/>
        <end position="390"/>
    </location>
</feature>
<feature type="compositionally biased region" description="Polar residues" evidence="1">
    <location>
        <begin position="311"/>
        <end position="336"/>
    </location>
</feature>
<reference evidence="3" key="2">
    <citation type="journal article" date="2023" name="IMA Fungus">
        <title>Comparative genomic study of the Penicillium genus elucidates a diverse pangenome and 15 lateral gene transfer events.</title>
        <authorList>
            <person name="Petersen C."/>
            <person name="Sorensen T."/>
            <person name="Nielsen M.R."/>
            <person name="Sondergaard T.E."/>
            <person name="Sorensen J.L."/>
            <person name="Fitzpatrick D.A."/>
            <person name="Frisvad J.C."/>
            <person name="Nielsen K.L."/>
        </authorList>
    </citation>
    <scope>NUCLEOTIDE SEQUENCE</scope>
    <source>
        <strain evidence="3">IBT 29677</strain>
    </source>
</reference>
<dbReference type="InterPro" id="IPR009057">
    <property type="entry name" value="Homeodomain-like_sf"/>
</dbReference>
<evidence type="ECO:0000259" key="2">
    <source>
        <dbReference type="PROSITE" id="PS50090"/>
    </source>
</evidence>
<dbReference type="RefSeq" id="XP_056494895.1">
    <property type="nucleotide sequence ID" value="XM_056624794.1"/>
</dbReference>
<comment type="caution">
    <text evidence="3">The sequence shown here is derived from an EMBL/GenBank/DDBJ whole genome shotgun (WGS) entry which is preliminary data.</text>
</comment>
<feature type="compositionally biased region" description="Polar residues" evidence="1">
    <location>
        <begin position="36"/>
        <end position="49"/>
    </location>
</feature>
<dbReference type="SUPFAM" id="SSF46689">
    <property type="entry name" value="Homeodomain-like"/>
    <property type="match status" value="1"/>
</dbReference>
<proteinExistence type="predicted"/>
<name>A0A9W9WDA2_9EURO</name>
<dbReference type="SMART" id="SM00717">
    <property type="entry name" value="SANT"/>
    <property type="match status" value="1"/>
</dbReference>
<dbReference type="AlphaFoldDB" id="A0A9W9WDA2"/>
<feature type="region of interest" description="Disordered" evidence="1">
    <location>
        <begin position="1"/>
        <end position="102"/>
    </location>
</feature>
<sequence>MSNELFRLESFRPWNPNEKAFSRQGPLDVPRYPSPVSLNVTPSPNNPKDSTLHSRIPCTPQPERHPLPVRPPLEACVNGASQSVDQNHQKPDLSSQISPGNQESENFEFEEILHLENLPGPEDMDGLIFDSVDEHIEQQARIGSCEFDPFFTPDQLSRSMAFQKSTPSEMEDSASDLTIDPAMLEDQHYRAGEHQNTIESAPTCTIRQAGFTADNHSSHTDNGSSRGRRCHLPKVTDPGRRSSKIQKVSVVISNRPKEKHGKSTQRPGHQEASLSTILAQFSALKAEDRLQFLSWLFESALSRCVPRPEKVNTNSRSMPSDKVTSSRNQNASANSCSSRKRLRYSAEEDCLLVKLKKEQGLPWEEVIRHFDEKYPGRSPQSIKVHWSTKLSRKKSSGL</sequence>
<accession>A0A9W9WDA2</accession>
<evidence type="ECO:0000313" key="3">
    <source>
        <dbReference type="EMBL" id="KAJ5415049.1"/>
    </source>
</evidence>
<dbReference type="OrthoDB" id="2143914at2759"/>
<dbReference type="Gene3D" id="1.10.10.60">
    <property type="entry name" value="Homeodomain-like"/>
    <property type="match status" value="1"/>
</dbReference>
<dbReference type="EMBL" id="JAPZBU010000001">
    <property type="protein sequence ID" value="KAJ5415049.1"/>
    <property type="molecule type" value="Genomic_DNA"/>
</dbReference>
<keyword evidence="4" id="KW-1185">Reference proteome</keyword>
<dbReference type="Proteomes" id="UP001147747">
    <property type="component" value="Unassembled WGS sequence"/>
</dbReference>
<organism evidence="3 4">
    <name type="scientific">Penicillium cosmopolitanum</name>
    <dbReference type="NCBI Taxonomy" id="1131564"/>
    <lineage>
        <taxon>Eukaryota</taxon>
        <taxon>Fungi</taxon>
        <taxon>Dikarya</taxon>
        <taxon>Ascomycota</taxon>
        <taxon>Pezizomycotina</taxon>
        <taxon>Eurotiomycetes</taxon>
        <taxon>Eurotiomycetidae</taxon>
        <taxon>Eurotiales</taxon>
        <taxon>Aspergillaceae</taxon>
        <taxon>Penicillium</taxon>
    </lineage>
</organism>
<evidence type="ECO:0000256" key="1">
    <source>
        <dbReference type="SAM" id="MobiDB-lite"/>
    </source>
</evidence>
<reference evidence="3" key="1">
    <citation type="submission" date="2022-12" db="EMBL/GenBank/DDBJ databases">
        <authorList>
            <person name="Petersen C."/>
        </authorList>
    </citation>
    <scope>NUCLEOTIDE SEQUENCE</scope>
    <source>
        <strain evidence="3">IBT 29677</strain>
    </source>
</reference>
<dbReference type="InterPro" id="IPR001005">
    <property type="entry name" value="SANT/Myb"/>
</dbReference>
<dbReference type="GeneID" id="81363774"/>
<feature type="region of interest" description="Disordered" evidence="1">
    <location>
        <begin position="309"/>
        <end position="336"/>
    </location>
</feature>